<feature type="domain" description="Pectate lyase" evidence="6">
    <location>
        <begin position="62"/>
        <end position="276"/>
    </location>
</feature>
<dbReference type="InterPro" id="IPR011050">
    <property type="entry name" value="Pectin_lyase_fold/virulence"/>
</dbReference>
<evidence type="ECO:0000256" key="2">
    <source>
        <dbReference type="ARBA" id="ARBA00022729"/>
    </source>
</evidence>
<dbReference type="InterPro" id="IPR012334">
    <property type="entry name" value="Pectin_lyas_fold"/>
</dbReference>
<keyword evidence="4" id="KW-0119">Carbohydrate metabolism</keyword>
<evidence type="ECO:0000313" key="8">
    <source>
        <dbReference type="Proteomes" id="UP001275084"/>
    </source>
</evidence>
<dbReference type="InterPro" id="IPR002022">
    <property type="entry name" value="Pec_lyase"/>
</dbReference>
<dbReference type="Proteomes" id="UP001275084">
    <property type="component" value="Unassembled WGS sequence"/>
</dbReference>
<evidence type="ECO:0000256" key="1">
    <source>
        <dbReference type="ARBA" id="ARBA00010980"/>
    </source>
</evidence>
<keyword evidence="4" id="KW-0624">Polysaccharide degradation</keyword>
<keyword evidence="3 4" id="KW-0456">Lyase</keyword>
<comment type="subcellular location">
    <subcellularLocation>
        <location evidence="4">Secreted</location>
    </subcellularLocation>
</comment>
<dbReference type="GO" id="GO:0000272">
    <property type="term" value="P:polysaccharide catabolic process"/>
    <property type="evidence" value="ECO:0007669"/>
    <property type="project" value="UniProtKB-KW"/>
</dbReference>
<dbReference type="AlphaFoldDB" id="A0AAJ0HJ85"/>
<organism evidence="7 8">
    <name type="scientific">Lasiosphaeria hispida</name>
    <dbReference type="NCBI Taxonomy" id="260671"/>
    <lineage>
        <taxon>Eukaryota</taxon>
        <taxon>Fungi</taxon>
        <taxon>Dikarya</taxon>
        <taxon>Ascomycota</taxon>
        <taxon>Pezizomycotina</taxon>
        <taxon>Sordariomycetes</taxon>
        <taxon>Sordariomycetidae</taxon>
        <taxon>Sordariales</taxon>
        <taxon>Lasiosphaeriaceae</taxon>
        <taxon>Lasiosphaeria</taxon>
    </lineage>
</organism>
<accession>A0AAJ0HJ85</accession>
<protein>
    <submittedName>
        <fullName evidence="7">Pectin lyase fold/virulence factor</fullName>
    </submittedName>
</protein>
<proteinExistence type="inferred from homology"/>
<dbReference type="SUPFAM" id="SSF51126">
    <property type="entry name" value="Pectin lyase-like"/>
    <property type="match status" value="1"/>
</dbReference>
<reference evidence="7" key="2">
    <citation type="submission" date="2023-06" db="EMBL/GenBank/DDBJ databases">
        <authorList>
            <consortium name="Lawrence Berkeley National Laboratory"/>
            <person name="Haridas S."/>
            <person name="Hensen N."/>
            <person name="Bonometti L."/>
            <person name="Westerberg I."/>
            <person name="Brannstrom I.O."/>
            <person name="Guillou S."/>
            <person name="Cros-Aarteil S."/>
            <person name="Calhoun S."/>
            <person name="Kuo A."/>
            <person name="Mondo S."/>
            <person name="Pangilinan J."/>
            <person name="Riley R."/>
            <person name="Labutti K."/>
            <person name="Andreopoulos B."/>
            <person name="Lipzen A."/>
            <person name="Chen C."/>
            <person name="Yanf M."/>
            <person name="Daum C."/>
            <person name="Ng V."/>
            <person name="Clum A."/>
            <person name="Steindorff A."/>
            <person name="Ohm R."/>
            <person name="Martin F."/>
            <person name="Silar P."/>
            <person name="Natvig D."/>
            <person name="Lalanne C."/>
            <person name="Gautier V."/>
            <person name="Ament-Velasquez S.L."/>
            <person name="Kruys A."/>
            <person name="Hutchinson M.I."/>
            <person name="Powell A.J."/>
            <person name="Barry K."/>
            <person name="Miller A.N."/>
            <person name="Grigoriev I.V."/>
            <person name="Debuchy R."/>
            <person name="Gladieux P."/>
            <person name="Thoren M.H."/>
            <person name="Johannesson H."/>
        </authorList>
    </citation>
    <scope>NUCLEOTIDE SEQUENCE</scope>
    <source>
        <strain evidence="7">CBS 955.72</strain>
    </source>
</reference>
<evidence type="ECO:0000256" key="3">
    <source>
        <dbReference type="ARBA" id="ARBA00023239"/>
    </source>
</evidence>
<dbReference type="SMART" id="SM00656">
    <property type="entry name" value="Amb_all"/>
    <property type="match status" value="1"/>
</dbReference>
<dbReference type="PANTHER" id="PTHR31683:SF18">
    <property type="entry name" value="PECTATE LYASE 21-RELATED"/>
    <property type="match status" value="1"/>
</dbReference>
<gene>
    <name evidence="7" type="ORF">B0T25DRAFT_209667</name>
</gene>
<sequence>MKIPSLSFCSVFLALATATPTPTQDHVAVTLEKAHALGKRATVSDKATLGFATQNGGTSGGSGGTVTTVSTLAQFTAAVDEKSRAPAIIVVQGVIIGNTKVRIGSNRTIFGLPGAGFNGVGLLFRRQSNLILRNIVSSSVLAANGDGIGIENSTNVWIDHCEFHSVLTSNKDLYDGLVDVTHGSDFVTISNTYFHDHWKTSLVGHSDKNGNEDKGRLRITYANNHWNNCGSRGPSLRFGTGHIYNSYYENTHSAVNTRMGAQVLVENNVFRNVTNPITSVDSPEVGYAISLNNDLGTAANKAPNGTLLASSIPYRYSLISPLTINTTVPGEAGAILTFGPMNGTGHWSLTSIGASSRTF</sequence>
<comment type="caution">
    <text evidence="7">The sequence shown here is derived from an EMBL/GenBank/DDBJ whole genome shotgun (WGS) entry which is preliminary data.</text>
</comment>
<name>A0AAJ0HJ85_9PEZI</name>
<evidence type="ECO:0000256" key="4">
    <source>
        <dbReference type="RuleBase" id="RU361173"/>
    </source>
</evidence>
<keyword evidence="2 5" id="KW-0732">Signal</keyword>
<dbReference type="PANTHER" id="PTHR31683">
    <property type="entry name" value="PECTATE LYASE 18-RELATED"/>
    <property type="match status" value="1"/>
</dbReference>
<dbReference type="GO" id="GO:0005576">
    <property type="term" value="C:extracellular region"/>
    <property type="evidence" value="ECO:0007669"/>
    <property type="project" value="UniProtKB-SubCell"/>
</dbReference>
<feature type="signal peptide" evidence="5">
    <location>
        <begin position="1"/>
        <end position="18"/>
    </location>
</feature>
<dbReference type="Gene3D" id="2.160.20.10">
    <property type="entry name" value="Single-stranded right-handed beta-helix, Pectin lyase-like"/>
    <property type="match status" value="1"/>
</dbReference>
<keyword evidence="4" id="KW-0964">Secreted</keyword>
<keyword evidence="8" id="KW-1185">Reference proteome</keyword>
<reference evidence="7" key="1">
    <citation type="journal article" date="2023" name="Mol. Phylogenet. Evol.">
        <title>Genome-scale phylogeny and comparative genomics of the fungal order Sordariales.</title>
        <authorList>
            <person name="Hensen N."/>
            <person name="Bonometti L."/>
            <person name="Westerberg I."/>
            <person name="Brannstrom I.O."/>
            <person name="Guillou S."/>
            <person name="Cros-Aarteil S."/>
            <person name="Calhoun S."/>
            <person name="Haridas S."/>
            <person name="Kuo A."/>
            <person name="Mondo S."/>
            <person name="Pangilinan J."/>
            <person name="Riley R."/>
            <person name="LaButti K."/>
            <person name="Andreopoulos B."/>
            <person name="Lipzen A."/>
            <person name="Chen C."/>
            <person name="Yan M."/>
            <person name="Daum C."/>
            <person name="Ng V."/>
            <person name="Clum A."/>
            <person name="Steindorff A."/>
            <person name="Ohm R.A."/>
            <person name="Martin F."/>
            <person name="Silar P."/>
            <person name="Natvig D.O."/>
            <person name="Lalanne C."/>
            <person name="Gautier V."/>
            <person name="Ament-Velasquez S.L."/>
            <person name="Kruys A."/>
            <person name="Hutchinson M.I."/>
            <person name="Powell A.J."/>
            <person name="Barry K."/>
            <person name="Miller A.N."/>
            <person name="Grigoriev I.V."/>
            <person name="Debuchy R."/>
            <person name="Gladieux P."/>
            <person name="Hiltunen Thoren M."/>
            <person name="Johannesson H."/>
        </authorList>
    </citation>
    <scope>NUCLEOTIDE SEQUENCE</scope>
    <source>
        <strain evidence="7">CBS 955.72</strain>
    </source>
</reference>
<dbReference type="Pfam" id="PF00544">
    <property type="entry name" value="Pectate_lyase_4"/>
    <property type="match status" value="1"/>
</dbReference>
<dbReference type="InterPro" id="IPR045032">
    <property type="entry name" value="PEL"/>
</dbReference>
<evidence type="ECO:0000256" key="5">
    <source>
        <dbReference type="SAM" id="SignalP"/>
    </source>
</evidence>
<evidence type="ECO:0000313" key="7">
    <source>
        <dbReference type="EMBL" id="KAK3353397.1"/>
    </source>
</evidence>
<dbReference type="EMBL" id="JAUIQD010000004">
    <property type="protein sequence ID" value="KAK3353397.1"/>
    <property type="molecule type" value="Genomic_DNA"/>
</dbReference>
<comment type="similarity">
    <text evidence="1 4">Belongs to the polysaccharide lyase 1 family.</text>
</comment>
<feature type="chain" id="PRO_5042578435" evidence="5">
    <location>
        <begin position="19"/>
        <end position="359"/>
    </location>
</feature>
<dbReference type="GO" id="GO:0030570">
    <property type="term" value="F:pectate lyase activity"/>
    <property type="evidence" value="ECO:0007669"/>
    <property type="project" value="InterPro"/>
</dbReference>
<evidence type="ECO:0000259" key="6">
    <source>
        <dbReference type="SMART" id="SM00656"/>
    </source>
</evidence>